<dbReference type="OrthoDB" id="6922636at2759"/>
<dbReference type="AlphaFoldDB" id="A0A4Y2BV59"/>
<feature type="domain" description="Reverse transcriptase" evidence="2">
    <location>
        <begin position="10"/>
        <end position="102"/>
    </location>
</feature>
<feature type="region of interest" description="Disordered" evidence="1">
    <location>
        <begin position="107"/>
        <end position="130"/>
    </location>
</feature>
<dbReference type="Proteomes" id="UP000499080">
    <property type="component" value="Unassembled WGS sequence"/>
</dbReference>
<protein>
    <recommendedName>
        <fullName evidence="2">Reverse transcriptase domain-containing protein</fullName>
    </recommendedName>
</protein>
<evidence type="ECO:0000313" key="3">
    <source>
        <dbReference type="EMBL" id="GBL96080.1"/>
    </source>
</evidence>
<proteinExistence type="predicted"/>
<gene>
    <name evidence="3" type="ORF">AVEN_104319_1</name>
</gene>
<keyword evidence="4" id="KW-1185">Reference proteome</keyword>
<reference evidence="3 4" key="1">
    <citation type="journal article" date="2019" name="Sci. Rep.">
        <title>Orb-weaving spider Araneus ventricosus genome elucidates the spidroin gene catalogue.</title>
        <authorList>
            <person name="Kono N."/>
            <person name="Nakamura H."/>
            <person name="Ohtoshi R."/>
            <person name="Moran D.A.P."/>
            <person name="Shinohara A."/>
            <person name="Yoshida Y."/>
            <person name="Fujiwara M."/>
            <person name="Mori M."/>
            <person name="Tomita M."/>
            <person name="Arakawa K."/>
        </authorList>
    </citation>
    <scope>NUCLEOTIDE SEQUENCE [LARGE SCALE GENOMIC DNA]</scope>
</reference>
<dbReference type="Pfam" id="PF00078">
    <property type="entry name" value="RVT_1"/>
    <property type="match status" value="1"/>
</dbReference>
<comment type="caution">
    <text evidence="3">The sequence shown here is derived from an EMBL/GenBank/DDBJ whole genome shotgun (WGS) entry which is preliminary data.</text>
</comment>
<dbReference type="InterPro" id="IPR000477">
    <property type="entry name" value="RT_dom"/>
</dbReference>
<evidence type="ECO:0000256" key="1">
    <source>
        <dbReference type="SAM" id="MobiDB-lite"/>
    </source>
</evidence>
<evidence type="ECO:0000313" key="4">
    <source>
        <dbReference type="Proteomes" id="UP000499080"/>
    </source>
</evidence>
<evidence type="ECO:0000259" key="2">
    <source>
        <dbReference type="Pfam" id="PF00078"/>
    </source>
</evidence>
<dbReference type="EMBL" id="BGPR01000117">
    <property type="protein sequence ID" value="GBL96080.1"/>
    <property type="molecule type" value="Genomic_DNA"/>
</dbReference>
<organism evidence="3 4">
    <name type="scientific">Araneus ventricosus</name>
    <name type="common">Orbweaver spider</name>
    <name type="synonym">Epeira ventricosa</name>
    <dbReference type="NCBI Taxonomy" id="182803"/>
    <lineage>
        <taxon>Eukaryota</taxon>
        <taxon>Metazoa</taxon>
        <taxon>Ecdysozoa</taxon>
        <taxon>Arthropoda</taxon>
        <taxon>Chelicerata</taxon>
        <taxon>Arachnida</taxon>
        <taxon>Araneae</taxon>
        <taxon>Araneomorphae</taxon>
        <taxon>Entelegynae</taxon>
        <taxon>Araneoidea</taxon>
        <taxon>Araneidae</taxon>
        <taxon>Araneus</taxon>
    </lineage>
</organism>
<feature type="compositionally biased region" description="Polar residues" evidence="1">
    <location>
        <begin position="108"/>
        <end position="118"/>
    </location>
</feature>
<dbReference type="PANTHER" id="PTHR19446">
    <property type="entry name" value="REVERSE TRANSCRIPTASES"/>
    <property type="match status" value="1"/>
</dbReference>
<accession>A0A4Y2BV59</accession>
<sequence>MRGRGGLVILLRRLNHTLKKKNLLHHNQFGFREVRSTDDAIHQLVEKIQDAKNKKLHTMVISLDIQGAFDHLQYNSIRNSLDEVNFHSHTIEPLKTYLIIGRLPSKQPKAQSGMSTSFLHRPNVLEPNGK</sequence>
<name>A0A4Y2BV59_ARAVE</name>